<dbReference type="EMBL" id="JBHTKY010000001">
    <property type="protein sequence ID" value="MFD1164327.1"/>
    <property type="molecule type" value="Genomic_DNA"/>
</dbReference>
<keyword evidence="3" id="KW-1015">Disulfide bond</keyword>
<dbReference type="InterPro" id="IPR025380">
    <property type="entry name" value="DUF4369"/>
</dbReference>
<feature type="chain" id="PRO_5046833191" evidence="5">
    <location>
        <begin position="21"/>
        <end position="377"/>
    </location>
</feature>
<evidence type="ECO:0000313" key="7">
    <source>
        <dbReference type="EMBL" id="MFD1164327.1"/>
    </source>
</evidence>
<dbReference type="InterPro" id="IPR013766">
    <property type="entry name" value="Thioredoxin_domain"/>
</dbReference>
<accession>A0ABW3RHB4</accession>
<keyword evidence="2" id="KW-0201">Cytochrome c-type biogenesis</keyword>
<dbReference type="Proteomes" id="UP001597205">
    <property type="component" value="Unassembled WGS sequence"/>
</dbReference>
<dbReference type="PANTHER" id="PTHR42852:SF6">
    <property type="entry name" value="THIOL:DISULFIDE INTERCHANGE PROTEIN DSBE"/>
    <property type="match status" value="1"/>
</dbReference>
<reference evidence="8" key="1">
    <citation type="journal article" date="2019" name="Int. J. Syst. Evol. Microbiol.">
        <title>The Global Catalogue of Microorganisms (GCM) 10K type strain sequencing project: providing services to taxonomists for standard genome sequencing and annotation.</title>
        <authorList>
            <consortium name="The Broad Institute Genomics Platform"/>
            <consortium name="The Broad Institute Genome Sequencing Center for Infectious Disease"/>
            <person name="Wu L."/>
            <person name="Ma J."/>
        </authorList>
    </citation>
    <scope>NUCLEOTIDE SEQUENCE [LARGE SCALE GENOMIC DNA]</scope>
    <source>
        <strain evidence="8">CCUG 52468</strain>
    </source>
</reference>
<dbReference type="InterPro" id="IPR050553">
    <property type="entry name" value="Thioredoxin_ResA/DsbE_sf"/>
</dbReference>
<dbReference type="Gene3D" id="3.40.30.10">
    <property type="entry name" value="Glutaredoxin"/>
    <property type="match status" value="1"/>
</dbReference>
<proteinExistence type="predicted"/>
<dbReference type="CDD" id="cd02966">
    <property type="entry name" value="TlpA_like_family"/>
    <property type="match status" value="1"/>
</dbReference>
<keyword evidence="8" id="KW-1185">Reference proteome</keyword>
<dbReference type="Pfam" id="PF00578">
    <property type="entry name" value="AhpC-TSA"/>
    <property type="match status" value="1"/>
</dbReference>
<evidence type="ECO:0000256" key="5">
    <source>
        <dbReference type="SAM" id="SignalP"/>
    </source>
</evidence>
<evidence type="ECO:0000256" key="3">
    <source>
        <dbReference type="ARBA" id="ARBA00023157"/>
    </source>
</evidence>
<organism evidence="7 8">
    <name type="scientific">Sphingobacterium daejeonense</name>
    <dbReference type="NCBI Taxonomy" id="371142"/>
    <lineage>
        <taxon>Bacteria</taxon>
        <taxon>Pseudomonadati</taxon>
        <taxon>Bacteroidota</taxon>
        <taxon>Sphingobacteriia</taxon>
        <taxon>Sphingobacteriales</taxon>
        <taxon>Sphingobacteriaceae</taxon>
        <taxon>Sphingobacterium</taxon>
    </lineage>
</organism>
<evidence type="ECO:0000313" key="8">
    <source>
        <dbReference type="Proteomes" id="UP001597205"/>
    </source>
</evidence>
<evidence type="ECO:0000256" key="1">
    <source>
        <dbReference type="ARBA" id="ARBA00004196"/>
    </source>
</evidence>
<keyword evidence="4" id="KW-0676">Redox-active center</keyword>
<gene>
    <name evidence="7" type="ORF">ACFQ2C_01770</name>
</gene>
<comment type="subcellular location">
    <subcellularLocation>
        <location evidence="1">Cell envelope</location>
    </subcellularLocation>
</comment>
<protein>
    <submittedName>
        <fullName evidence="7">Redoxin domain-containing protein</fullName>
    </submittedName>
</protein>
<evidence type="ECO:0000256" key="2">
    <source>
        <dbReference type="ARBA" id="ARBA00022748"/>
    </source>
</evidence>
<keyword evidence="5" id="KW-0732">Signal</keyword>
<comment type="caution">
    <text evidence="7">The sequence shown here is derived from an EMBL/GenBank/DDBJ whole genome shotgun (WGS) entry which is preliminary data.</text>
</comment>
<evidence type="ECO:0000256" key="4">
    <source>
        <dbReference type="ARBA" id="ARBA00023284"/>
    </source>
</evidence>
<evidence type="ECO:0000259" key="6">
    <source>
        <dbReference type="PROSITE" id="PS51352"/>
    </source>
</evidence>
<dbReference type="Pfam" id="PF14289">
    <property type="entry name" value="DUF4369"/>
    <property type="match status" value="1"/>
</dbReference>
<feature type="domain" description="Thioredoxin" evidence="6">
    <location>
        <begin position="240"/>
        <end position="377"/>
    </location>
</feature>
<dbReference type="InterPro" id="IPR036249">
    <property type="entry name" value="Thioredoxin-like_sf"/>
</dbReference>
<dbReference type="PROSITE" id="PS51352">
    <property type="entry name" value="THIOREDOXIN_2"/>
    <property type="match status" value="1"/>
</dbReference>
<name>A0ABW3RHB4_9SPHI</name>
<dbReference type="PANTHER" id="PTHR42852">
    <property type="entry name" value="THIOL:DISULFIDE INTERCHANGE PROTEIN DSBE"/>
    <property type="match status" value="1"/>
</dbReference>
<feature type="signal peptide" evidence="5">
    <location>
        <begin position="1"/>
        <end position="20"/>
    </location>
</feature>
<sequence length="377" mass="42945">MKNLKTILFGAILLPSLAFAQETKEFQLEGKAPAGLKKVFLTYYDYNTNDPVVDSVKVVGGKFSFKGEIEGASYAGLYFREDLNDFSRREPVKEFWFHLNEGKTIIDASQGSKAKLVGGSKFAEQYIASENELVQERELFKNTNYYENVSKIDSLQKDIQKINAQQEKIESTWNNTVAKNRLEFIKKHPENTMSLVYLENLANTNNPEYDIKGMFANLSEEIRTSKRAERLLNTLRARALVVGADAYDFEQNDVNGKPVKLSDFKGKYVLIDFWASWCKPCRQENPNVVKAYQAYKDKNFEILGVSLDSDKNNWLKAIKDDGLTWTNVSDLKGWKNEVGELYAIKAVPTNYLISPEGKIIAKDLRGADLEKFLAEKL</sequence>
<dbReference type="RefSeq" id="WP_380894527.1">
    <property type="nucleotide sequence ID" value="NZ_JBHTKY010000001.1"/>
</dbReference>
<dbReference type="InterPro" id="IPR000866">
    <property type="entry name" value="AhpC/TSA"/>
</dbReference>
<dbReference type="SUPFAM" id="SSF52833">
    <property type="entry name" value="Thioredoxin-like"/>
    <property type="match status" value="1"/>
</dbReference>